<dbReference type="Proteomes" id="UP000663722">
    <property type="component" value="Chromosome"/>
</dbReference>
<name>A0A975GS15_9BACT</name>
<dbReference type="EMBL" id="CP061800">
    <property type="protein sequence ID" value="QTA91559.1"/>
    <property type="molecule type" value="Genomic_DNA"/>
</dbReference>
<evidence type="ECO:0000313" key="1">
    <source>
        <dbReference type="EMBL" id="QTA91559.1"/>
    </source>
</evidence>
<evidence type="ECO:0000313" key="2">
    <source>
        <dbReference type="Proteomes" id="UP000663722"/>
    </source>
</evidence>
<organism evidence="1 2">
    <name type="scientific">Desulfonema magnum</name>
    <dbReference type="NCBI Taxonomy" id="45655"/>
    <lineage>
        <taxon>Bacteria</taxon>
        <taxon>Pseudomonadati</taxon>
        <taxon>Thermodesulfobacteriota</taxon>
        <taxon>Desulfobacteria</taxon>
        <taxon>Desulfobacterales</taxon>
        <taxon>Desulfococcaceae</taxon>
        <taxon>Desulfonema</taxon>
    </lineage>
</organism>
<keyword evidence="2" id="KW-1185">Reference proteome</keyword>
<dbReference type="RefSeq" id="WP_207679290.1">
    <property type="nucleotide sequence ID" value="NZ_CP061800.1"/>
</dbReference>
<gene>
    <name evidence="1" type="ORF">dnm_076290</name>
</gene>
<reference evidence="1" key="1">
    <citation type="journal article" date="2021" name="Microb. Physiol.">
        <title>Proteogenomic Insights into the Physiology of Marine, Sulfate-Reducing, Filamentous Desulfonema limicola and Desulfonema magnum.</title>
        <authorList>
            <person name="Schnaars V."/>
            <person name="Wohlbrand L."/>
            <person name="Scheve S."/>
            <person name="Hinrichs C."/>
            <person name="Reinhardt R."/>
            <person name="Rabus R."/>
        </authorList>
    </citation>
    <scope>NUCLEOTIDE SEQUENCE</scope>
    <source>
        <strain evidence="1">4be13</strain>
    </source>
</reference>
<dbReference type="AlphaFoldDB" id="A0A975GS15"/>
<dbReference type="KEGG" id="dmm:dnm_076290"/>
<sequence>MKTVSIRDNYAEVLTSLGELQPSVDLALQRYIIERITSKVAELREKDSLFQSRYGCDYPTFVRRVGEDEEFVIHIEKNINKMWEADQAEWEFCHKGTEDWMQTLRSILLAS</sequence>
<proteinExistence type="predicted"/>
<accession>A0A975GS15</accession>
<protein>
    <submittedName>
        <fullName evidence="1">Uncharacterized protein</fullName>
    </submittedName>
</protein>